<dbReference type="RefSeq" id="WP_147278827.1">
    <property type="nucleotide sequence ID" value="NZ_UGHV01000001.1"/>
</dbReference>
<evidence type="ECO:0008006" key="3">
    <source>
        <dbReference type="Google" id="ProtNLM"/>
    </source>
</evidence>
<dbReference type="OrthoDB" id="9772133at2"/>
<dbReference type="Gene3D" id="1.25.40.10">
    <property type="entry name" value="Tetratricopeptide repeat domain"/>
    <property type="match status" value="1"/>
</dbReference>
<sequence length="138" mass="15516">MQHPHIRSLMMYLGLAFVLLLVVASVASGFSLSKPKTRDLSIPAHWCAKGDGIACLYVAQNLLFGDKKSSDLMRARAFYSRACVLGVSNACYELSKLQAYPTTMYARYWRLWEREASLPNDLYGDLYGTTSTHYKSGF</sequence>
<gene>
    <name evidence="1" type="ORF">NCTC12410_01782</name>
</gene>
<dbReference type="Proteomes" id="UP000254841">
    <property type="component" value="Unassembled WGS sequence"/>
</dbReference>
<reference evidence="1 2" key="1">
    <citation type="submission" date="2018-06" db="EMBL/GenBank/DDBJ databases">
        <authorList>
            <consortium name="Pathogen Informatics"/>
            <person name="Doyle S."/>
        </authorList>
    </citation>
    <scope>NUCLEOTIDE SEQUENCE [LARGE SCALE GENOMIC DNA]</scope>
    <source>
        <strain evidence="1 2">NCTC12410</strain>
    </source>
</reference>
<organism evidence="1 2">
    <name type="scientific">Helicobacter canis</name>
    <dbReference type="NCBI Taxonomy" id="29419"/>
    <lineage>
        <taxon>Bacteria</taxon>
        <taxon>Pseudomonadati</taxon>
        <taxon>Campylobacterota</taxon>
        <taxon>Epsilonproteobacteria</taxon>
        <taxon>Campylobacterales</taxon>
        <taxon>Helicobacteraceae</taxon>
        <taxon>Helicobacter</taxon>
    </lineage>
</organism>
<dbReference type="EMBL" id="UGHV01000001">
    <property type="protein sequence ID" value="STO97941.1"/>
    <property type="molecule type" value="Genomic_DNA"/>
</dbReference>
<evidence type="ECO:0000313" key="2">
    <source>
        <dbReference type="Proteomes" id="UP000254841"/>
    </source>
</evidence>
<proteinExistence type="predicted"/>
<dbReference type="AlphaFoldDB" id="A0A377J654"/>
<accession>A0A377J654</accession>
<evidence type="ECO:0000313" key="1">
    <source>
        <dbReference type="EMBL" id="STO97941.1"/>
    </source>
</evidence>
<dbReference type="InterPro" id="IPR011990">
    <property type="entry name" value="TPR-like_helical_dom_sf"/>
</dbReference>
<protein>
    <recommendedName>
        <fullName evidence="3">Beta-lactamase</fullName>
    </recommendedName>
</protein>
<dbReference type="SUPFAM" id="SSF81901">
    <property type="entry name" value="HCP-like"/>
    <property type="match status" value="1"/>
</dbReference>
<name>A0A377J654_9HELI</name>